<accession>A0A251SZR9</accession>
<feature type="domain" description="Telomere-associated protein Rif1 N-terminal" evidence="8">
    <location>
        <begin position="22"/>
        <end position="374"/>
    </location>
</feature>
<dbReference type="Gramene" id="mRNA:HanXRQr2_Chr12g0524221">
    <property type="protein sequence ID" value="mRNA:HanXRQr2_Chr12g0524221"/>
    <property type="gene ID" value="HanXRQr2_Chr12g0524221"/>
</dbReference>
<keyword evidence="3" id="KW-0158">Chromosome</keyword>
<dbReference type="GO" id="GO:0005634">
    <property type="term" value="C:nucleus"/>
    <property type="evidence" value="ECO:0000318"/>
    <property type="project" value="GO_Central"/>
</dbReference>
<dbReference type="GO" id="GO:0000723">
    <property type="term" value="P:telomere maintenance"/>
    <property type="evidence" value="ECO:0000318"/>
    <property type="project" value="GO_Central"/>
</dbReference>
<dbReference type="STRING" id="4232.A0A251SZR9"/>
<dbReference type="InParanoid" id="A0A251SZR9"/>
<dbReference type="SUPFAM" id="SSF48371">
    <property type="entry name" value="ARM repeat"/>
    <property type="match status" value="1"/>
</dbReference>
<evidence type="ECO:0000313" key="10">
    <source>
        <dbReference type="EMBL" id="OTG03922.1"/>
    </source>
</evidence>
<dbReference type="Pfam" id="PF12231">
    <property type="entry name" value="Rif1_N"/>
    <property type="match status" value="1"/>
</dbReference>
<gene>
    <name evidence="10" type="ORF">HannXRQ_Chr12g0356641</name>
    <name evidence="9" type="ORF">HanXRQr2_Chr12g0524221</name>
</gene>
<keyword evidence="11" id="KW-1185">Reference proteome</keyword>
<dbReference type="OrthoDB" id="5399929at2759"/>
<sequence length="1014" mass="115006">MGDFNTQFDELKALLQSCANTNSKSEKSNLYSTLLQLQEHSTTDHSLLQSLAESSHVLLSVMATDILQDDEEIASQALKCMGFMIYHPSIVLGISGDDVDMVLRSLQKVILSTRIKSVCNLGVWCISVQQLNTSFLDAHIESLVRAIVHALDNPTGSLSTTFEAMQAVMKLETQVNEKMRETSYLWGPPIYRRLVSVDKRERDMSERCLRKIKSLICPPPAALSKVVIVDVKRKLLPAMEELLKQGMKIQAMQAWGWYTRLIGSYAIKNRHVINQLLKIPEQTFPDGDPQVKIASQTAWEALIDALVILPTQESTTEVATQQTYEENDGIFETNRLTKSIKLIMTPLIGVMSSKCDLSVHLSCLNTWNYLLHKLDTCVNHPFVNKTVLEPMFEVVFRAGPDGKNVCSWKFCLDILDSYALARTLDDEKHYSVKWMPWSLRQFDFFVKMVDIFIGHGEVACDAALKIFRSSLKSVRSTVSGSSVPFSEVMSCIDTIINCLKKISESGIGRTFLDFIEIATEELQPSILGSPLYKMKLDTKYTENMNEMNDDNDMVTPVVYFTVLYFHDVINSPSDASKLSKLSKYVTFLLQSYDSNDILHTLTCLLYKFSIPDDCLNHWIVVANCLNDYVNSKSEPDDNCDLVVSRFLAYPFNLFSLRSQKNLDCVQIVQPWKSLYTSTKCCENLLPVFDRFLEDYSKIDPAEDTRGYVFLSFCGDAVICVLEHIIKSPNDVGDRKRTHCTKTVLQCAARYLGVSYAEAKSNPEILDTTSRVFSTLARVMESFHFDEDIIPFVEIISNPLLQWLSDSEHQHENTIYQLHRLWITTLKSLQISWPPINFNSTFLKLQATLLEATLDHPNPAISNPTVAFWNATYGEQVKLDYPQNLLPVLDKLSRTGKINLGKRRYSRIEATTSPPQKHKVTTTLNRCVKRVELMDGNVNGSGSNGPKRKRLELTEHQKEVRRAQQGRSKDCEGRGPGVRTYTSVDFSQENQSESQEESQDVRNVESILEMLKKGD</sequence>
<dbReference type="PANTHER" id="PTHR22928">
    <property type="entry name" value="TELOMERE-ASSOCIATED PROTEIN RIF1"/>
    <property type="match status" value="1"/>
</dbReference>
<evidence type="ECO:0000256" key="2">
    <source>
        <dbReference type="ARBA" id="ARBA00004574"/>
    </source>
</evidence>
<evidence type="ECO:0000259" key="8">
    <source>
        <dbReference type="Pfam" id="PF12231"/>
    </source>
</evidence>
<evidence type="ECO:0000256" key="6">
    <source>
        <dbReference type="ARBA" id="ARBA00023306"/>
    </source>
</evidence>
<evidence type="ECO:0000313" key="11">
    <source>
        <dbReference type="Proteomes" id="UP000215914"/>
    </source>
</evidence>
<keyword evidence="6" id="KW-0131">Cell cycle</keyword>
<evidence type="ECO:0000256" key="3">
    <source>
        <dbReference type="ARBA" id="ARBA00022454"/>
    </source>
</evidence>
<name>A0A251SZR9_HELAN</name>
<evidence type="ECO:0000256" key="5">
    <source>
        <dbReference type="ARBA" id="ARBA00023242"/>
    </source>
</evidence>
<evidence type="ECO:0000256" key="4">
    <source>
        <dbReference type="ARBA" id="ARBA00022895"/>
    </source>
</evidence>
<feature type="region of interest" description="Disordered" evidence="7">
    <location>
        <begin position="958"/>
        <end position="1003"/>
    </location>
</feature>
<keyword evidence="5" id="KW-0539">Nucleus</keyword>
<dbReference type="GO" id="GO:0000781">
    <property type="term" value="C:chromosome, telomeric region"/>
    <property type="evidence" value="ECO:0007669"/>
    <property type="project" value="UniProtKB-SubCell"/>
</dbReference>
<evidence type="ECO:0000256" key="1">
    <source>
        <dbReference type="ARBA" id="ARBA00004123"/>
    </source>
</evidence>
<dbReference type="InterPro" id="IPR016024">
    <property type="entry name" value="ARM-type_fold"/>
</dbReference>
<evidence type="ECO:0000256" key="7">
    <source>
        <dbReference type="SAM" id="MobiDB-lite"/>
    </source>
</evidence>
<reference evidence="9" key="3">
    <citation type="submission" date="2020-06" db="EMBL/GenBank/DDBJ databases">
        <title>Helianthus annuus Genome sequencing and assembly Release 2.</title>
        <authorList>
            <person name="Gouzy J."/>
            <person name="Langlade N."/>
            <person name="Munos S."/>
        </authorList>
    </citation>
    <scope>NUCLEOTIDE SEQUENCE</scope>
    <source>
        <tissue evidence="9">Leaves</tissue>
    </source>
</reference>
<dbReference type="Proteomes" id="UP000215914">
    <property type="component" value="Chromosome 12"/>
</dbReference>
<dbReference type="PANTHER" id="PTHR22928:SF3">
    <property type="entry name" value="TELOMERE-ASSOCIATED PROTEIN RIF1"/>
    <property type="match status" value="1"/>
</dbReference>
<evidence type="ECO:0000313" key="9">
    <source>
        <dbReference type="EMBL" id="KAF5776432.1"/>
    </source>
</evidence>
<protein>
    <submittedName>
        <fullName evidence="10">Putative armadillo-type fold protein</fullName>
    </submittedName>
    <submittedName>
        <fullName evidence="9">Telomere-associated protein Rif1</fullName>
    </submittedName>
</protein>
<feature type="compositionally biased region" description="Basic and acidic residues" evidence="7">
    <location>
        <begin position="958"/>
        <end position="972"/>
    </location>
</feature>
<proteinExistence type="predicted"/>
<keyword evidence="4" id="KW-0779">Telomere</keyword>
<dbReference type="EMBL" id="CM007901">
    <property type="protein sequence ID" value="OTG03922.1"/>
    <property type="molecule type" value="Genomic_DNA"/>
</dbReference>
<dbReference type="OMA" id="GMCEYFK"/>
<dbReference type="AlphaFoldDB" id="A0A251SZR9"/>
<dbReference type="InterPro" id="IPR022031">
    <property type="entry name" value="Rif1_N"/>
</dbReference>
<dbReference type="EMBL" id="MNCJ02000327">
    <property type="protein sequence ID" value="KAF5776432.1"/>
    <property type="molecule type" value="Genomic_DNA"/>
</dbReference>
<comment type="subcellular location">
    <subcellularLocation>
        <location evidence="2">Chromosome</location>
        <location evidence="2">Telomere</location>
    </subcellularLocation>
    <subcellularLocation>
        <location evidence="1">Nucleus</location>
    </subcellularLocation>
</comment>
<organism evidence="10 11">
    <name type="scientific">Helianthus annuus</name>
    <name type="common">Common sunflower</name>
    <dbReference type="NCBI Taxonomy" id="4232"/>
    <lineage>
        <taxon>Eukaryota</taxon>
        <taxon>Viridiplantae</taxon>
        <taxon>Streptophyta</taxon>
        <taxon>Embryophyta</taxon>
        <taxon>Tracheophyta</taxon>
        <taxon>Spermatophyta</taxon>
        <taxon>Magnoliopsida</taxon>
        <taxon>eudicotyledons</taxon>
        <taxon>Gunneridae</taxon>
        <taxon>Pentapetalae</taxon>
        <taxon>asterids</taxon>
        <taxon>campanulids</taxon>
        <taxon>Asterales</taxon>
        <taxon>Asteraceae</taxon>
        <taxon>Asteroideae</taxon>
        <taxon>Heliantheae alliance</taxon>
        <taxon>Heliantheae</taxon>
        <taxon>Helianthus</taxon>
    </lineage>
</organism>
<reference evidence="10" key="2">
    <citation type="submission" date="2017-02" db="EMBL/GenBank/DDBJ databases">
        <title>Sunflower complete genome.</title>
        <authorList>
            <person name="Langlade N."/>
            <person name="Munos S."/>
        </authorList>
    </citation>
    <scope>NUCLEOTIDE SEQUENCE [LARGE SCALE GENOMIC DNA]</scope>
    <source>
        <tissue evidence="10">Leaves</tissue>
    </source>
</reference>
<reference evidence="9 11" key="1">
    <citation type="journal article" date="2017" name="Nature">
        <title>The sunflower genome provides insights into oil metabolism, flowering and Asterid evolution.</title>
        <authorList>
            <person name="Badouin H."/>
            <person name="Gouzy J."/>
            <person name="Grassa C.J."/>
            <person name="Murat F."/>
            <person name="Staton S.E."/>
            <person name="Cottret L."/>
            <person name="Lelandais-Briere C."/>
            <person name="Owens G.L."/>
            <person name="Carrere S."/>
            <person name="Mayjonade B."/>
            <person name="Legrand L."/>
            <person name="Gill N."/>
            <person name="Kane N.C."/>
            <person name="Bowers J.E."/>
            <person name="Hubner S."/>
            <person name="Bellec A."/>
            <person name="Berard A."/>
            <person name="Berges H."/>
            <person name="Blanchet N."/>
            <person name="Boniface M.C."/>
            <person name="Brunel D."/>
            <person name="Catrice O."/>
            <person name="Chaidir N."/>
            <person name="Claudel C."/>
            <person name="Donnadieu C."/>
            <person name="Faraut T."/>
            <person name="Fievet G."/>
            <person name="Helmstetter N."/>
            <person name="King M."/>
            <person name="Knapp S.J."/>
            <person name="Lai Z."/>
            <person name="Le Paslier M.C."/>
            <person name="Lippi Y."/>
            <person name="Lorenzon L."/>
            <person name="Mandel J.R."/>
            <person name="Marage G."/>
            <person name="Marchand G."/>
            <person name="Marquand E."/>
            <person name="Bret-Mestries E."/>
            <person name="Morien E."/>
            <person name="Nambeesan S."/>
            <person name="Nguyen T."/>
            <person name="Pegot-Espagnet P."/>
            <person name="Pouilly N."/>
            <person name="Raftis F."/>
            <person name="Sallet E."/>
            <person name="Schiex T."/>
            <person name="Thomas J."/>
            <person name="Vandecasteele C."/>
            <person name="Vares D."/>
            <person name="Vear F."/>
            <person name="Vautrin S."/>
            <person name="Crespi M."/>
            <person name="Mangin B."/>
            <person name="Burke J.M."/>
            <person name="Salse J."/>
            <person name="Munos S."/>
            <person name="Vincourt P."/>
            <person name="Rieseberg L.H."/>
            <person name="Langlade N.B."/>
        </authorList>
    </citation>
    <scope>NUCLEOTIDE SEQUENCE [LARGE SCALE GENOMIC DNA]</scope>
    <source>
        <strain evidence="11">cv. SF193</strain>
        <tissue evidence="9">Leaves</tissue>
    </source>
</reference>